<name>A0A9P7EN43_9AGAM</name>
<feature type="region of interest" description="Disordered" evidence="1">
    <location>
        <begin position="1"/>
        <end position="66"/>
    </location>
</feature>
<feature type="compositionally biased region" description="Basic and acidic residues" evidence="1">
    <location>
        <begin position="32"/>
        <end position="54"/>
    </location>
</feature>
<evidence type="ECO:0000313" key="2">
    <source>
        <dbReference type="EMBL" id="KAG1826098.1"/>
    </source>
</evidence>
<organism evidence="2 3">
    <name type="scientific">Suillus subaureus</name>
    <dbReference type="NCBI Taxonomy" id="48587"/>
    <lineage>
        <taxon>Eukaryota</taxon>
        <taxon>Fungi</taxon>
        <taxon>Dikarya</taxon>
        <taxon>Basidiomycota</taxon>
        <taxon>Agaricomycotina</taxon>
        <taxon>Agaricomycetes</taxon>
        <taxon>Agaricomycetidae</taxon>
        <taxon>Boletales</taxon>
        <taxon>Suillineae</taxon>
        <taxon>Suillaceae</taxon>
        <taxon>Suillus</taxon>
    </lineage>
</organism>
<evidence type="ECO:0000313" key="3">
    <source>
        <dbReference type="Proteomes" id="UP000807769"/>
    </source>
</evidence>
<protein>
    <submittedName>
        <fullName evidence="2">Uncharacterized protein</fullName>
    </submittedName>
</protein>
<dbReference type="AlphaFoldDB" id="A0A9P7EN43"/>
<accession>A0A9P7EN43</accession>
<reference evidence="2" key="1">
    <citation type="journal article" date="2020" name="New Phytol.">
        <title>Comparative genomics reveals dynamic genome evolution in host specialist ectomycorrhizal fungi.</title>
        <authorList>
            <person name="Lofgren L.A."/>
            <person name="Nguyen N.H."/>
            <person name="Vilgalys R."/>
            <person name="Ruytinx J."/>
            <person name="Liao H.L."/>
            <person name="Branco S."/>
            <person name="Kuo A."/>
            <person name="LaButti K."/>
            <person name="Lipzen A."/>
            <person name="Andreopoulos W."/>
            <person name="Pangilinan J."/>
            <person name="Riley R."/>
            <person name="Hundley H."/>
            <person name="Na H."/>
            <person name="Barry K."/>
            <person name="Grigoriev I.V."/>
            <person name="Stajich J.E."/>
            <person name="Kennedy P.G."/>
        </authorList>
    </citation>
    <scope>NUCLEOTIDE SEQUENCE</scope>
    <source>
        <strain evidence="2">MN1</strain>
    </source>
</reference>
<feature type="compositionally biased region" description="Basic and acidic residues" evidence="1">
    <location>
        <begin position="191"/>
        <end position="203"/>
    </location>
</feature>
<dbReference type="Proteomes" id="UP000807769">
    <property type="component" value="Unassembled WGS sequence"/>
</dbReference>
<dbReference type="EMBL" id="JABBWG010000002">
    <property type="protein sequence ID" value="KAG1826098.1"/>
    <property type="molecule type" value="Genomic_DNA"/>
</dbReference>
<evidence type="ECO:0000256" key="1">
    <source>
        <dbReference type="SAM" id="MobiDB-lite"/>
    </source>
</evidence>
<gene>
    <name evidence="2" type="ORF">BJ212DRAFT_1511117</name>
</gene>
<dbReference type="RefSeq" id="XP_041199351.1">
    <property type="nucleotide sequence ID" value="XM_041341645.1"/>
</dbReference>
<dbReference type="GeneID" id="64635661"/>
<proteinExistence type="predicted"/>
<sequence length="203" mass="22778">MMQPIANDGEVLSGNHDSEDLRGLNSDVFPNLHRDHDPSQFDIRSDDLSREARRLPYPPMPLYRGMGRPEIQQDFRDLVPDADPIPPLPLPLMQPNLGDYRPSFSLPVMSMGGTFTLPSTAEDRPTVIVTAQTSQDGPSGTAKRSAHVEVTERASKKDLKQVKQYETTWRMLEKRMDRGGTPLGTVTESHSPNEYHVPDKVDM</sequence>
<comment type="caution">
    <text evidence="2">The sequence shown here is derived from an EMBL/GenBank/DDBJ whole genome shotgun (WGS) entry which is preliminary data.</text>
</comment>
<dbReference type="OrthoDB" id="2683068at2759"/>
<feature type="region of interest" description="Disordered" evidence="1">
    <location>
        <begin position="176"/>
        <end position="203"/>
    </location>
</feature>
<keyword evidence="3" id="KW-1185">Reference proteome</keyword>